<dbReference type="Proteomes" id="UP000663908">
    <property type="component" value="Chromosome"/>
</dbReference>
<feature type="region of interest" description="Disordered" evidence="1">
    <location>
        <begin position="119"/>
        <end position="154"/>
    </location>
</feature>
<evidence type="ECO:0000313" key="3">
    <source>
        <dbReference type="Proteomes" id="UP000663908"/>
    </source>
</evidence>
<organism evidence="2 3">
    <name type="scientific">Streptomyces cyanogenus</name>
    <dbReference type="NCBI Taxonomy" id="80860"/>
    <lineage>
        <taxon>Bacteria</taxon>
        <taxon>Bacillati</taxon>
        <taxon>Actinomycetota</taxon>
        <taxon>Actinomycetes</taxon>
        <taxon>Kitasatosporales</taxon>
        <taxon>Streptomycetaceae</taxon>
        <taxon>Streptomyces</taxon>
    </lineage>
</organism>
<name>A0ABX7TMS8_STRCY</name>
<sequence length="276" mass="29857">MRVRPAHRSSGAAVARTRAEPPWRTGPVGPVRPVACGRTPLASAHYGRARPSARRHGGTPPPRRKVCTTLQRPLFAWRGGTMFDGELHVAQVAVVVSSVRRWSPSSTCERRWSVFSSSGARRRGLRRRRPRPGRRAGGRQACTSRSGRCRSSASRAAHSAAARLSADPSTPAMTATACAHLLRLVLLGTAGVFLRRLGRVGTARALPWPIRPSAGRPVLPRSARKGGSRWSHGRGWAAHEAWLRDLRLEREPPAVPPCPGRLDRGETAEAAVLPSG</sequence>
<evidence type="ECO:0000313" key="2">
    <source>
        <dbReference type="EMBL" id="QTD96913.1"/>
    </source>
</evidence>
<feature type="region of interest" description="Disordered" evidence="1">
    <location>
        <begin position="1"/>
        <end position="66"/>
    </location>
</feature>
<feature type="compositionally biased region" description="Low complexity" evidence="1">
    <location>
        <begin position="144"/>
        <end position="154"/>
    </location>
</feature>
<protein>
    <submittedName>
        <fullName evidence="2">Uncharacterized protein</fullName>
    </submittedName>
</protein>
<dbReference type="EMBL" id="CP071839">
    <property type="protein sequence ID" value="QTD96913.1"/>
    <property type="molecule type" value="Genomic_DNA"/>
</dbReference>
<reference evidence="2 3" key="1">
    <citation type="submission" date="2021-03" db="EMBL/GenBank/DDBJ databases">
        <title>Complete genome sequence of Streptomyces cyanogenus S136, producer of anticancer angucycline landomycin A.</title>
        <authorList>
            <person name="Hrab P."/>
            <person name="Ruckert C."/>
            <person name="Busche T."/>
            <person name="Ostash I."/>
            <person name="Kalinowski J."/>
            <person name="Fedorenko V."/>
            <person name="Yushchuk O."/>
            <person name="Ostash B."/>
        </authorList>
    </citation>
    <scope>NUCLEOTIDE SEQUENCE [LARGE SCALE GENOMIC DNA]</scope>
    <source>
        <strain evidence="2 3">S136</strain>
    </source>
</reference>
<proteinExistence type="predicted"/>
<gene>
    <name evidence="2" type="ORF">S1361_06090</name>
</gene>
<feature type="compositionally biased region" description="Basic residues" evidence="1">
    <location>
        <begin position="47"/>
        <end position="66"/>
    </location>
</feature>
<accession>A0ABX7TMS8</accession>
<keyword evidence="3" id="KW-1185">Reference proteome</keyword>
<feature type="region of interest" description="Disordered" evidence="1">
    <location>
        <begin position="253"/>
        <end position="276"/>
    </location>
</feature>
<feature type="compositionally biased region" description="Basic residues" evidence="1">
    <location>
        <begin position="120"/>
        <end position="137"/>
    </location>
</feature>
<feature type="region of interest" description="Disordered" evidence="1">
    <location>
        <begin position="211"/>
        <end position="232"/>
    </location>
</feature>
<evidence type="ECO:0000256" key="1">
    <source>
        <dbReference type="SAM" id="MobiDB-lite"/>
    </source>
</evidence>